<gene>
    <name evidence="2" type="ORF">KCG34_20675</name>
</gene>
<evidence type="ECO:0000259" key="1">
    <source>
        <dbReference type="Pfam" id="PF00561"/>
    </source>
</evidence>
<dbReference type="InterPro" id="IPR029058">
    <property type="entry name" value="AB_hydrolase_fold"/>
</dbReference>
<dbReference type="AlphaFoldDB" id="A0A975FYD2"/>
<dbReference type="SUPFAM" id="SSF53474">
    <property type="entry name" value="alpha/beta-Hydrolases"/>
    <property type="match status" value="1"/>
</dbReference>
<dbReference type="Gene3D" id="3.40.50.1820">
    <property type="entry name" value="alpha/beta hydrolase"/>
    <property type="match status" value="1"/>
</dbReference>
<accession>A0A975FYD2</accession>
<dbReference type="EMBL" id="CP073078">
    <property type="protein sequence ID" value="QUD87441.1"/>
    <property type="molecule type" value="Genomic_DNA"/>
</dbReference>
<evidence type="ECO:0000313" key="3">
    <source>
        <dbReference type="Proteomes" id="UP000676409"/>
    </source>
</evidence>
<dbReference type="KEGG" id="caul:KCG34_20675"/>
<name>A0A975FYD2_9CAUL</name>
<dbReference type="PANTHER" id="PTHR43798">
    <property type="entry name" value="MONOACYLGLYCEROL LIPASE"/>
    <property type="match status" value="1"/>
</dbReference>
<dbReference type="GO" id="GO:0016787">
    <property type="term" value="F:hydrolase activity"/>
    <property type="evidence" value="ECO:0007669"/>
    <property type="project" value="UniProtKB-KW"/>
</dbReference>
<dbReference type="RefSeq" id="WP_211937493.1">
    <property type="nucleotide sequence ID" value="NZ_CP073078.1"/>
</dbReference>
<dbReference type="Proteomes" id="UP000676409">
    <property type="component" value="Chromosome"/>
</dbReference>
<sequence length="321" mass="34952">MLSDQPRKLRDRRPKGVIGVGWAAFESAALGRSEHAPTANDYPDTVVRRIQVRAGGGLGWTLSALETPRQAPTPWKIVVITGAPSWAEYWAPVLAALPEDRHMVVVDRPGFALSEPQTCVPDIRIQAAAMAPLLEAAPGQKVLLVGQSYGAAIATLMAAEHPRKVSSLVLLSSFLGEFGPTSRWLVDVGERFSGVIPRDLRHAVIEVTGHTAQLAHMRRALPRLRAPVHVIHGDKDDFAPIEAVERLLAETPGLAMRFHREEGANHFLNDGPPETLVSLLEGCLPPAKPRFAWPKLRLPWLRPRRALAPMAASAPSIASPR</sequence>
<feature type="domain" description="AB hydrolase-1" evidence="1">
    <location>
        <begin position="77"/>
        <end position="202"/>
    </location>
</feature>
<dbReference type="Pfam" id="PF00561">
    <property type="entry name" value="Abhydrolase_1"/>
    <property type="match status" value="1"/>
</dbReference>
<evidence type="ECO:0000313" key="2">
    <source>
        <dbReference type="EMBL" id="QUD87441.1"/>
    </source>
</evidence>
<dbReference type="PRINTS" id="PR00111">
    <property type="entry name" value="ABHYDROLASE"/>
</dbReference>
<dbReference type="PANTHER" id="PTHR43798:SF33">
    <property type="entry name" value="HYDROLASE, PUTATIVE (AFU_ORTHOLOGUE AFUA_2G14860)-RELATED"/>
    <property type="match status" value="1"/>
</dbReference>
<keyword evidence="3" id="KW-1185">Reference proteome</keyword>
<protein>
    <submittedName>
        <fullName evidence="2">Alpha/beta hydrolase</fullName>
    </submittedName>
</protein>
<organism evidence="2 3">
    <name type="scientific">Phenylobacterium montanum</name>
    <dbReference type="NCBI Taxonomy" id="2823693"/>
    <lineage>
        <taxon>Bacteria</taxon>
        <taxon>Pseudomonadati</taxon>
        <taxon>Pseudomonadota</taxon>
        <taxon>Alphaproteobacteria</taxon>
        <taxon>Caulobacterales</taxon>
        <taxon>Caulobacteraceae</taxon>
        <taxon>Phenylobacterium</taxon>
    </lineage>
</organism>
<keyword evidence="2" id="KW-0378">Hydrolase</keyword>
<proteinExistence type="predicted"/>
<dbReference type="InterPro" id="IPR050266">
    <property type="entry name" value="AB_hydrolase_sf"/>
</dbReference>
<dbReference type="GO" id="GO:0016020">
    <property type="term" value="C:membrane"/>
    <property type="evidence" value="ECO:0007669"/>
    <property type="project" value="TreeGrafter"/>
</dbReference>
<reference evidence="2" key="1">
    <citation type="submission" date="2021-04" db="EMBL/GenBank/DDBJ databases">
        <title>The complete genome sequence of Caulobacter sp. S6.</title>
        <authorList>
            <person name="Tang Y."/>
            <person name="Ouyang W."/>
            <person name="Liu Q."/>
            <person name="Huang B."/>
            <person name="Guo Z."/>
            <person name="Lei P."/>
        </authorList>
    </citation>
    <scope>NUCLEOTIDE SEQUENCE</scope>
    <source>
        <strain evidence="2">S6</strain>
    </source>
</reference>
<dbReference type="InterPro" id="IPR000073">
    <property type="entry name" value="AB_hydrolase_1"/>
</dbReference>